<keyword evidence="2" id="KW-1185">Reference proteome</keyword>
<name>A0A6A6UFA8_9PEZI</name>
<dbReference type="AlphaFoldDB" id="A0A6A6UFA8"/>
<gene>
    <name evidence="1" type="ORF">BT63DRAFT_454424</name>
</gene>
<dbReference type="Proteomes" id="UP000799302">
    <property type="component" value="Unassembled WGS sequence"/>
</dbReference>
<accession>A0A6A6UFA8</accession>
<evidence type="ECO:0000313" key="2">
    <source>
        <dbReference type="Proteomes" id="UP000799302"/>
    </source>
</evidence>
<evidence type="ECO:0008006" key="3">
    <source>
        <dbReference type="Google" id="ProtNLM"/>
    </source>
</evidence>
<reference evidence="1" key="1">
    <citation type="journal article" date="2020" name="Stud. Mycol.">
        <title>101 Dothideomycetes genomes: a test case for predicting lifestyles and emergence of pathogens.</title>
        <authorList>
            <person name="Haridas S."/>
            <person name="Albert R."/>
            <person name="Binder M."/>
            <person name="Bloem J."/>
            <person name="Labutti K."/>
            <person name="Salamov A."/>
            <person name="Andreopoulos B."/>
            <person name="Baker S."/>
            <person name="Barry K."/>
            <person name="Bills G."/>
            <person name="Bluhm B."/>
            <person name="Cannon C."/>
            <person name="Castanera R."/>
            <person name="Culley D."/>
            <person name="Daum C."/>
            <person name="Ezra D."/>
            <person name="Gonzalez J."/>
            <person name="Henrissat B."/>
            <person name="Kuo A."/>
            <person name="Liang C."/>
            <person name="Lipzen A."/>
            <person name="Lutzoni F."/>
            <person name="Magnuson J."/>
            <person name="Mondo S."/>
            <person name="Nolan M."/>
            <person name="Ohm R."/>
            <person name="Pangilinan J."/>
            <person name="Park H.-J."/>
            <person name="Ramirez L."/>
            <person name="Alfaro M."/>
            <person name="Sun H."/>
            <person name="Tritt A."/>
            <person name="Yoshinaga Y."/>
            <person name="Zwiers L.-H."/>
            <person name="Turgeon B."/>
            <person name="Goodwin S."/>
            <person name="Spatafora J."/>
            <person name="Crous P."/>
            <person name="Grigoriev I."/>
        </authorList>
    </citation>
    <scope>NUCLEOTIDE SEQUENCE</scope>
    <source>
        <strain evidence="1">CBS 115976</strain>
    </source>
</reference>
<dbReference type="SUPFAM" id="SSF81383">
    <property type="entry name" value="F-box domain"/>
    <property type="match status" value="1"/>
</dbReference>
<proteinExistence type="predicted"/>
<sequence length="236" mass="26727">MSSYANLSKLPGELIIMISNHLSITERIAIGHTCSRLRKLYLLPENNQSIIKQVEISWPEPHKAIRHLWCTNCNHVKSWRYFRFLQLDPFCWEEDADCNAAQFAEVVANQVSKAWLSLYGKTNCQCHDCLLSSYEFDGWNVPPVQKVINTISFALQNCDESRKVLDQGLEDFFPTGVNALGPLAIARLSLLVMQVMLDPELLKLYSGNVDPDAAKGMHWSKFLSLAINQAIASENL</sequence>
<protein>
    <recommendedName>
        <fullName evidence="3">F-box domain-containing protein</fullName>
    </recommendedName>
</protein>
<dbReference type="InterPro" id="IPR036047">
    <property type="entry name" value="F-box-like_dom_sf"/>
</dbReference>
<evidence type="ECO:0000313" key="1">
    <source>
        <dbReference type="EMBL" id="KAF2670241.1"/>
    </source>
</evidence>
<dbReference type="EMBL" id="MU004234">
    <property type="protein sequence ID" value="KAF2670241.1"/>
    <property type="molecule type" value="Genomic_DNA"/>
</dbReference>
<organism evidence="1 2">
    <name type="scientific">Microthyrium microscopicum</name>
    <dbReference type="NCBI Taxonomy" id="703497"/>
    <lineage>
        <taxon>Eukaryota</taxon>
        <taxon>Fungi</taxon>
        <taxon>Dikarya</taxon>
        <taxon>Ascomycota</taxon>
        <taxon>Pezizomycotina</taxon>
        <taxon>Dothideomycetes</taxon>
        <taxon>Dothideomycetes incertae sedis</taxon>
        <taxon>Microthyriales</taxon>
        <taxon>Microthyriaceae</taxon>
        <taxon>Microthyrium</taxon>
    </lineage>
</organism>